<name>A0A6J7JDL8_9ZZZZ</name>
<proteinExistence type="predicted"/>
<dbReference type="EMBL" id="CAEZYR010000130">
    <property type="protein sequence ID" value="CAB4764671.1"/>
    <property type="molecule type" value="Genomic_DNA"/>
</dbReference>
<evidence type="ECO:0000313" key="2">
    <source>
        <dbReference type="EMBL" id="CAB4764671.1"/>
    </source>
</evidence>
<accession>A0A6J7JDL8</accession>
<dbReference type="EMBL" id="CAFBMH010000229">
    <property type="protein sequence ID" value="CAB4940734.1"/>
    <property type="molecule type" value="Genomic_DNA"/>
</dbReference>
<gene>
    <name evidence="2" type="ORF">UFOPK2754_02667</name>
    <name evidence="3" type="ORF">UFOPK3543_03236</name>
    <name evidence="4" type="ORF">UFOPK3967_02618</name>
</gene>
<evidence type="ECO:0000313" key="3">
    <source>
        <dbReference type="EMBL" id="CAB4940734.1"/>
    </source>
</evidence>
<sequence>MHGLRFAGQERLVDFESVRAGYRAVDDDLEAGAHLEEIVGHDLVDGDTEGFPIAHDACFWCVQQRELVERLAGPKLLNDADHRVRHDDRGEHGILGSTDREDEDEQDADYCVDACEDVRPEDLAQGANRRVGDDVAASIGNALAYLSVAETVVVRGDHGGIRRGRHCRRAPIH</sequence>
<evidence type="ECO:0000313" key="4">
    <source>
        <dbReference type="EMBL" id="CAB5018503.1"/>
    </source>
</evidence>
<dbReference type="EMBL" id="CAFBOS010000213">
    <property type="protein sequence ID" value="CAB5018503.1"/>
    <property type="molecule type" value="Genomic_DNA"/>
</dbReference>
<organism evidence="3">
    <name type="scientific">freshwater metagenome</name>
    <dbReference type="NCBI Taxonomy" id="449393"/>
    <lineage>
        <taxon>unclassified sequences</taxon>
        <taxon>metagenomes</taxon>
        <taxon>ecological metagenomes</taxon>
    </lineage>
</organism>
<dbReference type="AlphaFoldDB" id="A0A6J7JDL8"/>
<evidence type="ECO:0000256" key="1">
    <source>
        <dbReference type="SAM" id="MobiDB-lite"/>
    </source>
</evidence>
<reference evidence="3" key="1">
    <citation type="submission" date="2020-05" db="EMBL/GenBank/DDBJ databases">
        <authorList>
            <person name="Chiriac C."/>
            <person name="Salcher M."/>
            <person name="Ghai R."/>
            <person name="Kavagutti S V."/>
        </authorList>
    </citation>
    <scope>NUCLEOTIDE SEQUENCE</scope>
</reference>
<feature type="region of interest" description="Disordered" evidence="1">
    <location>
        <begin position="87"/>
        <end position="106"/>
    </location>
</feature>
<protein>
    <submittedName>
        <fullName evidence="3">Unannotated protein</fullName>
    </submittedName>
</protein>